<comment type="caution">
    <text evidence="1">The sequence shown here is derived from an EMBL/GenBank/DDBJ whole genome shotgun (WGS) entry which is preliminary data.</text>
</comment>
<reference evidence="1 2" key="1">
    <citation type="journal article" date="2018" name="Sci. Rep.">
        <title>Comparative analysis of the Pocillopora damicornis genome highlights role of immune system in coral evolution.</title>
        <authorList>
            <person name="Cunning R."/>
            <person name="Bay R.A."/>
            <person name="Gillette P."/>
            <person name="Baker A.C."/>
            <person name="Traylor-Knowles N."/>
        </authorList>
    </citation>
    <scope>NUCLEOTIDE SEQUENCE [LARGE SCALE GENOMIC DNA]</scope>
    <source>
        <strain evidence="1">RSMAS</strain>
        <tissue evidence="1">Whole animal</tissue>
    </source>
</reference>
<accession>A0A3M6TN35</accession>
<keyword evidence="2" id="KW-1185">Reference proteome</keyword>
<dbReference type="EMBL" id="RCHS01003282">
    <property type="protein sequence ID" value="RMX42782.1"/>
    <property type="molecule type" value="Genomic_DNA"/>
</dbReference>
<dbReference type="AlphaFoldDB" id="A0A3M6TN35"/>
<dbReference type="OrthoDB" id="10059293at2759"/>
<evidence type="ECO:0000313" key="2">
    <source>
        <dbReference type="Proteomes" id="UP000275408"/>
    </source>
</evidence>
<evidence type="ECO:0000313" key="1">
    <source>
        <dbReference type="EMBL" id="RMX42782.1"/>
    </source>
</evidence>
<gene>
    <name evidence="1" type="ORF">pdam_00021910</name>
</gene>
<protein>
    <submittedName>
        <fullName evidence="1">Uncharacterized protein</fullName>
    </submittedName>
</protein>
<sequence length="353" mass="40221">MAGPLANARTVTVARNVLVGTCYGPPDNSQFLEIFKLGKRQAGSSPLSNGDHDLVLCVRKTNALKYAPKIIEWRDYRNNSPTDFCESLSQINWDPVRNALDVNNVLDFFNVNIKVQCYRHAPLIEKKVRGVKYPWLAQFRLDAIKTFAFRKSRSCDRVMKLDGINSFKSGSGKLSMNFKKSSVKAKDGNPMHGRNGRLAKAVIEKLKKYYGEAISNNVKREVTNTEERDQAVQSMKTEILVGFFHCLKLPYEERHQSCPANSWCKLKKGLPCPNKPHHLDMEHLVKIYERVTDSALLDRCLPGYTQNAYEPINPPRMEQMSHTQVARKKESAVGCFISCLTFQWQCLRKSMLS</sequence>
<proteinExistence type="predicted"/>
<dbReference type="Proteomes" id="UP000275408">
    <property type="component" value="Unassembled WGS sequence"/>
</dbReference>
<organism evidence="1 2">
    <name type="scientific">Pocillopora damicornis</name>
    <name type="common">Cauliflower coral</name>
    <name type="synonym">Millepora damicornis</name>
    <dbReference type="NCBI Taxonomy" id="46731"/>
    <lineage>
        <taxon>Eukaryota</taxon>
        <taxon>Metazoa</taxon>
        <taxon>Cnidaria</taxon>
        <taxon>Anthozoa</taxon>
        <taxon>Hexacorallia</taxon>
        <taxon>Scleractinia</taxon>
        <taxon>Astrocoeniina</taxon>
        <taxon>Pocilloporidae</taxon>
        <taxon>Pocillopora</taxon>
    </lineage>
</organism>
<name>A0A3M6TN35_POCDA</name>